<accession>A0A9C9ENT6</accession>
<keyword evidence="6" id="KW-0694">RNA-binding</keyword>
<dbReference type="InterPro" id="IPR000702">
    <property type="entry name" value="Ribosomal_uL6-like"/>
</dbReference>
<dbReference type="PIRSF" id="PIRSF002162">
    <property type="entry name" value="Ribosomal_L6"/>
    <property type="match status" value="1"/>
</dbReference>
<dbReference type="PRINTS" id="PR00059">
    <property type="entry name" value="RIBOSOMALL6"/>
</dbReference>
<keyword evidence="1 5" id="KW-0689">Ribosomal protein</keyword>
<reference evidence="8" key="1">
    <citation type="journal article" date="2020" name="mSystems">
        <title>Genome- and Community-Level Interaction Insights into Carbon Utilization and Element Cycling Functions of Hydrothermarchaeota in Hydrothermal Sediment.</title>
        <authorList>
            <person name="Zhou Z."/>
            <person name="Liu Y."/>
            <person name="Xu W."/>
            <person name="Pan J."/>
            <person name="Luo Z.H."/>
            <person name="Li M."/>
        </authorList>
    </citation>
    <scope>NUCLEOTIDE SEQUENCE</scope>
    <source>
        <strain evidence="8">HyVt-388</strain>
    </source>
</reference>
<comment type="function">
    <text evidence="6">This protein binds to the 23S rRNA, and is important in its secondary structure. It is located near the subunit interface in the base of the L7/L12 stalk, and near the tRNA binding site of the peptidyltransferase center.</text>
</comment>
<name>A0A9C9ENT6_UNCW3</name>
<comment type="caution">
    <text evidence="8">The sequence shown here is derived from an EMBL/GenBank/DDBJ whole genome shotgun (WGS) entry which is preliminary data.</text>
</comment>
<feature type="domain" description="Large ribosomal subunit protein uL6 alpha-beta" evidence="7">
    <location>
        <begin position="91"/>
        <end position="172"/>
    </location>
</feature>
<dbReference type="Proteomes" id="UP000885826">
    <property type="component" value="Unassembled WGS sequence"/>
</dbReference>
<dbReference type="GO" id="GO:0002181">
    <property type="term" value="P:cytoplasmic translation"/>
    <property type="evidence" value="ECO:0007669"/>
    <property type="project" value="TreeGrafter"/>
</dbReference>
<evidence type="ECO:0000313" key="9">
    <source>
        <dbReference type="Proteomes" id="UP000885826"/>
    </source>
</evidence>
<gene>
    <name evidence="8" type="ORF">ENI34_09745</name>
</gene>
<comment type="similarity">
    <text evidence="5">Belongs to the universal ribosomal protein uL6 family.</text>
</comment>
<evidence type="ECO:0000256" key="1">
    <source>
        <dbReference type="ARBA" id="ARBA00022980"/>
    </source>
</evidence>
<keyword evidence="2 5" id="KW-0687">Ribonucleoprotein</keyword>
<feature type="domain" description="Large ribosomal subunit protein uL6 alpha-beta" evidence="7">
    <location>
        <begin position="11"/>
        <end position="81"/>
    </location>
</feature>
<dbReference type="GO" id="GO:0022625">
    <property type="term" value="C:cytosolic large ribosomal subunit"/>
    <property type="evidence" value="ECO:0007669"/>
    <property type="project" value="UniProtKB-UniRule"/>
</dbReference>
<organism evidence="8 9">
    <name type="scientific">candidate division WOR-3 bacterium</name>
    <dbReference type="NCBI Taxonomy" id="2052148"/>
    <lineage>
        <taxon>Bacteria</taxon>
        <taxon>Bacteria division WOR-3</taxon>
    </lineage>
</organism>
<dbReference type="InterPro" id="IPR020040">
    <property type="entry name" value="Ribosomal_uL6_a/b-dom"/>
</dbReference>
<dbReference type="Pfam" id="PF00347">
    <property type="entry name" value="Ribosomal_L6"/>
    <property type="match status" value="2"/>
</dbReference>
<evidence type="ECO:0000256" key="3">
    <source>
        <dbReference type="ARBA" id="ARBA00035454"/>
    </source>
</evidence>
<dbReference type="GO" id="GO:0019843">
    <property type="term" value="F:rRNA binding"/>
    <property type="evidence" value="ECO:0007669"/>
    <property type="project" value="UniProtKB-UniRule"/>
</dbReference>
<evidence type="ECO:0000256" key="5">
    <source>
        <dbReference type="RuleBase" id="RU003869"/>
    </source>
</evidence>
<dbReference type="AlphaFoldDB" id="A0A9C9ENT6"/>
<dbReference type="GO" id="GO:0003735">
    <property type="term" value="F:structural constituent of ribosome"/>
    <property type="evidence" value="ECO:0007669"/>
    <property type="project" value="UniProtKB-UniRule"/>
</dbReference>
<proteinExistence type="inferred from homology"/>
<dbReference type="EMBL" id="DRIG01000100">
    <property type="protein sequence ID" value="HEC79400.1"/>
    <property type="molecule type" value="Genomic_DNA"/>
</dbReference>
<dbReference type="Gene3D" id="3.90.930.12">
    <property type="entry name" value="Ribosomal protein L6, alpha-beta domain"/>
    <property type="match status" value="2"/>
</dbReference>
<protein>
    <recommendedName>
        <fullName evidence="3 4">50S ribosomal protein L6</fullName>
    </recommendedName>
</protein>
<dbReference type="PANTHER" id="PTHR11655:SF14">
    <property type="entry name" value="LARGE RIBOSOMAL SUBUNIT PROTEIN UL6M"/>
    <property type="match status" value="1"/>
</dbReference>
<dbReference type="InterPro" id="IPR019906">
    <property type="entry name" value="Ribosomal_uL6_bac-type"/>
</dbReference>
<evidence type="ECO:0000259" key="7">
    <source>
        <dbReference type="Pfam" id="PF00347"/>
    </source>
</evidence>
<dbReference type="InterPro" id="IPR036789">
    <property type="entry name" value="Ribosomal_uL6-like_a/b-dom_sf"/>
</dbReference>
<evidence type="ECO:0000256" key="6">
    <source>
        <dbReference type="RuleBase" id="RU003870"/>
    </source>
</evidence>
<dbReference type="SUPFAM" id="SSF56053">
    <property type="entry name" value="Ribosomal protein L6"/>
    <property type="match status" value="2"/>
</dbReference>
<dbReference type="PANTHER" id="PTHR11655">
    <property type="entry name" value="60S/50S RIBOSOMAL PROTEIN L6/L9"/>
    <property type="match status" value="1"/>
</dbReference>
<evidence type="ECO:0000256" key="4">
    <source>
        <dbReference type="NCBIfam" id="TIGR03654"/>
    </source>
</evidence>
<keyword evidence="6" id="KW-0699">rRNA-binding</keyword>
<evidence type="ECO:0000313" key="8">
    <source>
        <dbReference type="EMBL" id="HEC79400.1"/>
    </source>
</evidence>
<dbReference type="NCBIfam" id="TIGR03654">
    <property type="entry name" value="L6_bact"/>
    <property type="match status" value="1"/>
</dbReference>
<sequence length="189" mass="20986">MAKKRFRPIIIPDKVQVTLSNSRIKVQGPLGTMEMQLSPKVIVDIKEKKIFVKNRENSKESSAHQGTMRSLISNLIAGVLKEFEKTLIIQGTGYRAQLSGSGLQLFLGYSKPKTITLPKGIKCELKVVKSADKGDLTYITVKGIDNQLVGDVAARIKKTRIPDPYKHKGVRYADEVLRKKVGKRAVVQG</sequence>
<evidence type="ECO:0000256" key="2">
    <source>
        <dbReference type="ARBA" id="ARBA00023274"/>
    </source>
</evidence>